<feature type="region of interest" description="Disordered" evidence="1">
    <location>
        <begin position="1"/>
        <end position="63"/>
    </location>
</feature>
<evidence type="ECO:0000256" key="1">
    <source>
        <dbReference type="SAM" id="MobiDB-lite"/>
    </source>
</evidence>
<evidence type="ECO:0000313" key="3">
    <source>
        <dbReference type="Proteomes" id="UP000051836"/>
    </source>
</evidence>
<gene>
    <name evidence="2" type="ORF">AAES_146258</name>
</gene>
<comment type="caution">
    <text evidence="2">The sequence shown here is derived from an EMBL/GenBank/DDBJ whole genome shotgun (WGS) entry which is preliminary data.</text>
</comment>
<reference evidence="2 3" key="1">
    <citation type="submission" date="2015-10" db="EMBL/GenBank/DDBJ databases">
        <authorList>
            <person name="Gilbert D.G."/>
        </authorList>
    </citation>
    <scope>NUCLEOTIDE SEQUENCE [LARGE SCALE GENOMIC DNA]</scope>
    <source>
        <strain evidence="2">FVVF132</strain>
    </source>
</reference>
<organism evidence="2 3">
    <name type="scientific">Amazona aestiva</name>
    <name type="common">Blue-fronted Amazon parrot</name>
    <dbReference type="NCBI Taxonomy" id="12930"/>
    <lineage>
        <taxon>Eukaryota</taxon>
        <taxon>Metazoa</taxon>
        <taxon>Chordata</taxon>
        <taxon>Craniata</taxon>
        <taxon>Vertebrata</taxon>
        <taxon>Euteleostomi</taxon>
        <taxon>Archelosauria</taxon>
        <taxon>Archosauria</taxon>
        <taxon>Dinosauria</taxon>
        <taxon>Saurischia</taxon>
        <taxon>Theropoda</taxon>
        <taxon>Coelurosauria</taxon>
        <taxon>Aves</taxon>
        <taxon>Neognathae</taxon>
        <taxon>Neoaves</taxon>
        <taxon>Telluraves</taxon>
        <taxon>Australaves</taxon>
        <taxon>Psittaciformes</taxon>
        <taxon>Psittacidae</taxon>
        <taxon>Amazona</taxon>
    </lineage>
</organism>
<protein>
    <submittedName>
        <fullName evidence="2">Uncharacterized protein</fullName>
    </submittedName>
</protein>
<dbReference type="AlphaFoldDB" id="A0A0Q3UQL7"/>
<evidence type="ECO:0000313" key="2">
    <source>
        <dbReference type="EMBL" id="KQK75314.1"/>
    </source>
</evidence>
<accession>A0A0Q3UQL7</accession>
<sequence length="78" mass="8453">MVGGKKEEKNEEEEMAAAELQAPRSVEVRGRDVTSSSSSSSDSHTNNYWSDAVLGGGQAPRPMEPCAKTFAQLRLRAK</sequence>
<keyword evidence="3" id="KW-1185">Reference proteome</keyword>
<proteinExistence type="predicted"/>
<name>A0A0Q3UQL7_AMAAE</name>
<dbReference type="EMBL" id="LMAW01002949">
    <property type="protein sequence ID" value="KQK75314.1"/>
    <property type="molecule type" value="Genomic_DNA"/>
</dbReference>
<dbReference type="Proteomes" id="UP000051836">
    <property type="component" value="Unassembled WGS sequence"/>
</dbReference>